<evidence type="ECO:0000256" key="5">
    <source>
        <dbReference type="ARBA" id="ARBA00023136"/>
    </source>
</evidence>
<dbReference type="EMBL" id="CP108110">
    <property type="protein sequence ID" value="WUQ88002.1"/>
    <property type="molecule type" value="Genomic_DNA"/>
</dbReference>
<dbReference type="InterPro" id="IPR003838">
    <property type="entry name" value="ABC3_permease_C"/>
</dbReference>
<evidence type="ECO:0000256" key="8">
    <source>
        <dbReference type="SAM" id="Phobius"/>
    </source>
</evidence>
<gene>
    <name evidence="10" type="ORF">OHA16_36455</name>
</gene>
<accession>A0ABZ1UA16</accession>
<organism evidence="10 11">
    <name type="scientific">Kitasatospora purpeofusca</name>
    <dbReference type="NCBI Taxonomy" id="67352"/>
    <lineage>
        <taxon>Bacteria</taxon>
        <taxon>Bacillati</taxon>
        <taxon>Actinomycetota</taxon>
        <taxon>Actinomycetes</taxon>
        <taxon>Kitasatosporales</taxon>
        <taxon>Streptomycetaceae</taxon>
        <taxon>Kitasatospora</taxon>
    </lineage>
</organism>
<keyword evidence="5 8" id="KW-0472">Membrane</keyword>
<dbReference type="RefSeq" id="WP_328958555.1">
    <property type="nucleotide sequence ID" value="NZ_CP108110.1"/>
</dbReference>
<evidence type="ECO:0000256" key="6">
    <source>
        <dbReference type="ARBA" id="ARBA00038076"/>
    </source>
</evidence>
<keyword evidence="2" id="KW-1003">Cell membrane</keyword>
<comment type="similarity">
    <text evidence="6">Belongs to the ABC-4 integral membrane protein family.</text>
</comment>
<evidence type="ECO:0000313" key="10">
    <source>
        <dbReference type="EMBL" id="WUQ88002.1"/>
    </source>
</evidence>
<feature type="transmembrane region" description="Helical" evidence="8">
    <location>
        <begin position="380"/>
        <end position="406"/>
    </location>
</feature>
<dbReference type="PANTHER" id="PTHR30572:SF4">
    <property type="entry name" value="ABC TRANSPORTER PERMEASE YTRF"/>
    <property type="match status" value="1"/>
</dbReference>
<keyword evidence="4 8" id="KW-1133">Transmembrane helix</keyword>
<evidence type="ECO:0000256" key="4">
    <source>
        <dbReference type="ARBA" id="ARBA00022989"/>
    </source>
</evidence>
<dbReference type="Pfam" id="PF02687">
    <property type="entry name" value="FtsX"/>
    <property type="match status" value="1"/>
</dbReference>
<dbReference type="PANTHER" id="PTHR30572">
    <property type="entry name" value="MEMBRANE COMPONENT OF TRANSPORTER-RELATED"/>
    <property type="match status" value="1"/>
</dbReference>
<feature type="domain" description="ABC3 transporter permease C-terminal" evidence="9">
    <location>
        <begin position="807"/>
        <end position="916"/>
    </location>
</feature>
<reference evidence="10" key="1">
    <citation type="submission" date="2022-10" db="EMBL/GenBank/DDBJ databases">
        <title>The complete genomes of actinobacterial strains from the NBC collection.</title>
        <authorList>
            <person name="Joergensen T.S."/>
            <person name="Alvarez Arevalo M."/>
            <person name="Sterndorff E.B."/>
            <person name="Faurdal D."/>
            <person name="Vuksanovic O."/>
            <person name="Mourched A.-S."/>
            <person name="Charusanti P."/>
            <person name="Shaw S."/>
            <person name="Blin K."/>
            <person name="Weber T."/>
        </authorList>
    </citation>
    <scope>NUCLEOTIDE SEQUENCE</scope>
    <source>
        <strain evidence="10">NBC_00222</strain>
    </source>
</reference>
<proteinExistence type="inferred from homology"/>
<feature type="transmembrane region" description="Helical" evidence="8">
    <location>
        <begin position="36"/>
        <end position="55"/>
    </location>
</feature>
<evidence type="ECO:0000256" key="2">
    <source>
        <dbReference type="ARBA" id="ARBA00022475"/>
    </source>
</evidence>
<name>A0ABZ1UA16_9ACTN</name>
<feature type="transmembrane region" description="Helical" evidence="8">
    <location>
        <begin position="846"/>
        <end position="875"/>
    </location>
</feature>
<dbReference type="Proteomes" id="UP001432222">
    <property type="component" value="Chromosome"/>
</dbReference>
<comment type="subcellular location">
    <subcellularLocation>
        <location evidence="1">Cell membrane</location>
        <topology evidence="1">Multi-pass membrane protein</topology>
    </subcellularLocation>
</comment>
<feature type="transmembrane region" description="Helical" evidence="8">
    <location>
        <begin position="801"/>
        <end position="825"/>
    </location>
</feature>
<feature type="transmembrane region" description="Helical" evidence="8">
    <location>
        <begin position="482"/>
        <end position="501"/>
    </location>
</feature>
<evidence type="ECO:0000313" key="11">
    <source>
        <dbReference type="Proteomes" id="UP001432222"/>
    </source>
</evidence>
<sequence length="937" mass="95656">MTGPAATTAPRPTGTAPGTGHRPAPWVRTRLRATPLAALLTAVLALGTVFLATAFPRVIDRAADQGLRDFLRDRGTVATSMYASAALVGGAKTLDDDAAVLAAHVGPTLAVAPGGLVYGARSGKSRSLTNPGLARPEAVDPEMGLLYVQGLREHTTLAEGRWPDAPKGASAPVPIALVRDVATTVGIHLGDVLNTAETLQGEEPRKAEVVGILNATDRNDPYWADLSCPVQACLDFTRGKQPFAYWRLTGLVDGSALDAVQTWQTGAQDFWRIPVDVDRLRADRLGRTDRELAAYLTGNTANQLANATSRPGLQITSPLPDLLDKATARQQATAPLAAIGPAGLAGVGLVVLGLAAALAGDRRAVELRLLQARGGSRTGVVGRLLGEGVVTVLLPAALAGVLALWLLPSPRWAGAVLAGTAVALFSLLALPVRAARLWSRPRAGSSRRRLAGELTVLALTVAAVAEVRRRGVAPTGAGVDPLLVAAPLLLALTGGLLLARLQPLLLGAFARVATRRPGAIGFLGLARAARGGTEGERPSVLPLIALLLAVTTAGFGSTVLGAVDTERTHAARLTIGGDASVVVPIGVPVSEGFAEAAAKLPGVRASARIWADTEVFVLDGNGATRVFAVVADPVAYAEISRSLGRGAFDAAALSGVTGGADAPVPALVSTALARKLGPGATHRLRLPNGGELLTSTAGTVDGTPALQGDDRQFVVLPAGPAVALAPELDRSNLWLATGSVDQDRLRSLVREKIATGAERATAFPTAAGEGNGDLPGYSVRTSAALSAALAADPLQSAAARLFWTAVLGAGTLALLAVLLTLVRAAPERTALLARLRTMGLRPRQGLTLILIETLPQTLVAAVGGGLVAVAAVALLGPAFDLSILVGADIAPGLPVAVPPVLLPTVGLAALVSAGVVAEALIAGRRQIATELRAGDQR</sequence>
<feature type="region of interest" description="Disordered" evidence="7">
    <location>
        <begin position="1"/>
        <end position="25"/>
    </location>
</feature>
<feature type="transmembrane region" description="Helical" evidence="8">
    <location>
        <begin position="336"/>
        <end position="359"/>
    </location>
</feature>
<keyword evidence="11" id="KW-1185">Reference proteome</keyword>
<feature type="transmembrane region" description="Helical" evidence="8">
    <location>
        <begin position="450"/>
        <end position="467"/>
    </location>
</feature>
<evidence type="ECO:0000256" key="3">
    <source>
        <dbReference type="ARBA" id="ARBA00022692"/>
    </source>
</evidence>
<keyword evidence="3 8" id="KW-0812">Transmembrane</keyword>
<evidence type="ECO:0000259" key="9">
    <source>
        <dbReference type="Pfam" id="PF02687"/>
    </source>
</evidence>
<dbReference type="InterPro" id="IPR050250">
    <property type="entry name" value="Macrolide_Exporter_MacB"/>
</dbReference>
<feature type="transmembrane region" description="Helical" evidence="8">
    <location>
        <begin position="900"/>
        <end position="922"/>
    </location>
</feature>
<protein>
    <recommendedName>
        <fullName evidence="9">ABC3 transporter permease C-terminal domain-containing protein</fullName>
    </recommendedName>
</protein>
<evidence type="ECO:0000256" key="1">
    <source>
        <dbReference type="ARBA" id="ARBA00004651"/>
    </source>
</evidence>
<feature type="transmembrane region" description="Helical" evidence="8">
    <location>
        <begin position="412"/>
        <end position="430"/>
    </location>
</feature>
<feature type="transmembrane region" description="Helical" evidence="8">
    <location>
        <begin position="540"/>
        <end position="563"/>
    </location>
</feature>
<evidence type="ECO:0000256" key="7">
    <source>
        <dbReference type="SAM" id="MobiDB-lite"/>
    </source>
</evidence>